<dbReference type="RefSeq" id="XP_040785364.1">
    <property type="nucleotide sequence ID" value="XM_040929121.1"/>
</dbReference>
<dbReference type="EMBL" id="ML976617">
    <property type="protein sequence ID" value="KAF1842801.1"/>
    <property type="molecule type" value="Genomic_DNA"/>
</dbReference>
<evidence type="ECO:0008006" key="3">
    <source>
        <dbReference type="Google" id="ProtNLM"/>
    </source>
</evidence>
<name>A0A9P4GCG3_9PLEO</name>
<evidence type="ECO:0000313" key="2">
    <source>
        <dbReference type="Proteomes" id="UP000800039"/>
    </source>
</evidence>
<dbReference type="OrthoDB" id="10003767at2759"/>
<organism evidence="1 2">
    <name type="scientific">Cucurbitaria berberidis CBS 394.84</name>
    <dbReference type="NCBI Taxonomy" id="1168544"/>
    <lineage>
        <taxon>Eukaryota</taxon>
        <taxon>Fungi</taxon>
        <taxon>Dikarya</taxon>
        <taxon>Ascomycota</taxon>
        <taxon>Pezizomycotina</taxon>
        <taxon>Dothideomycetes</taxon>
        <taxon>Pleosporomycetidae</taxon>
        <taxon>Pleosporales</taxon>
        <taxon>Pleosporineae</taxon>
        <taxon>Cucurbitariaceae</taxon>
        <taxon>Cucurbitaria</taxon>
    </lineage>
</organism>
<dbReference type="SUPFAM" id="SSF56112">
    <property type="entry name" value="Protein kinase-like (PK-like)"/>
    <property type="match status" value="1"/>
</dbReference>
<keyword evidence="2" id="KW-1185">Reference proteome</keyword>
<dbReference type="PANTHER" id="PTHR21310">
    <property type="entry name" value="AMINOGLYCOSIDE PHOSPHOTRANSFERASE-RELATED-RELATED"/>
    <property type="match status" value="1"/>
</dbReference>
<dbReference type="Proteomes" id="UP000800039">
    <property type="component" value="Unassembled WGS sequence"/>
</dbReference>
<proteinExistence type="predicted"/>
<accession>A0A9P4GCG3</accession>
<sequence>MDRFINNHDTIDDAASIAVSEISTTSTEMFEHEPFETLQTKVIELSKKMWPRLATDAFRVTRMEGGSYNRVLGIQVDSSKKQMSWILRHAQKLAQKVCPSSGRNSQLHEFVIRIPRYEHAWVEQEVAILSFLAGTKVPVPKIKFLSLSSDNPRIAFARELGSALAEMGKGIFKDVTYSLAHMDFEPRNILIDITSPGTAHLSAILDWDEAVFAPSFVNCRPPSWLWDFEGDEDLDEALANVAPTDSDLQAVKTAFEDAVGPENICRLAITGFHSNDDYEMAEKVIEEWNEMEPEHKVRGLFDGEDDDDN</sequence>
<dbReference type="InterPro" id="IPR011009">
    <property type="entry name" value="Kinase-like_dom_sf"/>
</dbReference>
<dbReference type="PANTHER" id="PTHR21310:SF56">
    <property type="entry name" value="AMINOGLYCOSIDE PHOSPHOTRANSFERASE DOMAIN-CONTAINING PROTEIN"/>
    <property type="match status" value="1"/>
</dbReference>
<gene>
    <name evidence="1" type="ORF">K460DRAFT_289421</name>
</gene>
<reference evidence="1" key="1">
    <citation type="submission" date="2020-01" db="EMBL/GenBank/DDBJ databases">
        <authorList>
            <consortium name="DOE Joint Genome Institute"/>
            <person name="Haridas S."/>
            <person name="Albert R."/>
            <person name="Binder M."/>
            <person name="Bloem J."/>
            <person name="Labutti K."/>
            <person name="Salamov A."/>
            <person name="Andreopoulos B."/>
            <person name="Baker S.E."/>
            <person name="Barry K."/>
            <person name="Bills G."/>
            <person name="Bluhm B.H."/>
            <person name="Cannon C."/>
            <person name="Castanera R."/>
            <person name="Culley D.E."/>
            <person name="Daum C."/>
            <person name="Ezra D."/>
            <person name="Gonzalez J.B."/>
            <person name="Henrissat B."/>
            <person name="Kuo A."/>
            <person name="Liang C."/>
            <person name="Lipzen A."/>
            <person name="Lutzoni F."/>
            <person name="Magnuson J."/>
            <person name="Mondo S."/>
            <person name="Nolan M."/>
            <person name="Ohm R."/>
            <person name="Pangilinan J."/>
            <person name="Park H.-J."/>
            <person name="Ramirez L."/>
            <person name="Alfaro M."/>
            <person name="Sun H."/>
            <person name="Tritt A."/>
            <person name="Yoshinaga Y."/>
            <person name="Zwiers L.-H."/>
            <person name="Turgeon B.G."/>
            <person name="Goodwin S.B."/>
            <person name="Spatafora J.W."/>
            <person name="Crous P.W."/>
            <person name="Grigoriev I.V."/>
        </authorList>
    </citation>
    <scope>NUCLEOTIDE SEQUENCE</scope>
    <source>
        <strain evidence="1">CBS 394.84</strain>
    </source>
</reference>
<dbReference type="InterPro" id="IPR051678">
    <property type="entry name" value="AGP_Transferase"/>
</dbReference>
<dbReference type="GeneID" id="63846373"/>
<comment type="caution">
    <text evidence="1">The sequence shown here is derived from an EMBL/GenBank/DDBJ whole genome shotgun (WGS) entry which is preliminary data.</text>
</comment>
<dbReference type="AlphaFoldDB" id="A0A9P4GCG3"/>
<evidence type="ECO:0000313" key="1">
    <source>
        <dbReference type="EMBL" id="KAF1842801.1"/>
    </source>
</evidence>
<protein>
    <recommendedName>
        <fullName evidence="3">Aminoglycoside phosphotransferase domain-containing protein</fullName>
    </recommendedName>
</protein>